<dbReference type="PROSITE" id="PS00399">
    <property type="entry name" value="SUCCINYL_COA_LIG_2"/>
    <property type="match status" value="1"/>
</dbReference>
<keyword evidence="1 4" id="KW-0816">Tricarboxylic acid cycle</keyword>
<feature type="binding site" evidence="4">
    <location>
        <begin position="17"/>
        <end position="20"/>
    </location>
    <ligand>
        <name>CoA</name>
        <dbReference type="ChEBI" id="CHEBI:57287"/>
    </ligand>
</feature>
<accession>A0ABU3CUF8</accession>
<sequence length="291" mass="29905">MSVLVNKDSKIIVQGFTGSEGTFHAEQMIEYGTNVVGGVTPGKGGSKHLDKPVFNTVSEAVEKVGADVSIIFVPPAFAADAIMEAADAGIKVIITITEGIPVADMVKASEYIKHKDCRLIGPNCPGVITPGEAKVGIMPGFVFKKGKVGIVSKSGTLTYEAADQVVKQGLGITTAIGIGGDPIIGTTTKEAVELLMNDDETECIVMIGEIGGQLEADAAQWVKANGNKKPVIGFIAGETAPAGRTMGHAGAIVGGSEDTAQAKKAILKENGIHVVDSPAEIGKKVAEVLNG</sequence>
<dbReference type="InterPro" id="IPR017440">
    <property type="entry name" value="Cit_synth/succinyl-CoA_lig_AS"/>
</dbReference>
<evidence type="ECO:0000256" key="5">
    <source>
        <dbReference type="RuleBase" id="RU000677"/>
    </source>
</evidence>
<comment type="pathway">
    <text evidence="4 6">Carbohydrate metabolism; tricarboxylic acid cycle; succinate from succinyl-CoA (ligase route): step 1/1.</text>
</comment>
<dbReference type="PRINTS" id="PR01798">
    <property type="entry name" value="SCOASYNTHASE"/>
</dbReference>
<dbReference type="InterPro" id="IPR005810">
    <property type="entry name" value="CoA_lig_alpha"/>
</dbReference>
<reference evidence="8 9" key="1">
    <citation type="submission" date="2023-09" db="EMBL/GenBank/DDBJ databases">
        <authorList>
            <person name="Rey-Velasco X."/>
        </authorList>
    </citation>
    <scope>NUCLEOTIDE SEQUENCE [LARGE SCALE GENOMIC DNA]</scope>
    <source>
        <strain evidence="8 9">F297</strain>
    </source>
</reference>
<dbReference type="Gene3D" id="3.40.50.261">
    <property type="entry name" value="Succinyl-CoA synthetase domains"/>
    <property type="match status" value="1"/>
</dbReference>
<dbReference type="SUPFAM" id="SSF51735">
    <property type="entry name" value="NAD(P)-binding Rossmann-fold domains"/>
    <property type="match status" value="1"/>
</dbReference>
<dbReference type="SUPFAM" id="SSF52210">
    <property type="entry name" value="Succinyl-CoA synthetase domains"/>
    <property type="match status" value="1"/>
</dbReference>
<dbReference type="EC" id="6.2.1.5" evidence="4"/>
<dbReference type="InterPro" id="IPR033847">
    <property type="entry name" value="Citrt_syn/SCS-alpha_CS"/>
</dbReference>
<dbReference type="GO" id="GO:0004775">
    <property type="term" value="F:succinate-CoA ligase (ADP-forming) activity"/>
    <property type="evidence" value="ECO:0007669"/>
    <property type="project" value="UniProtKB-EC"/>
</dbReference>
<dbReference type="PANTHER" id="PTHR11117">
    <property type="entry name" value="SUCCINYL-COA LIGASE SUBUNIT ALPHA"/>
    <property type="match status" value="1"/>
</dbReference>
<dbReference type="PIRSF" id="PIRSF001553">
    <property type="entry name" value="SucCS_alpha"/>
    <property type="match status" value="1"/>
</dbReference>
<feature type="binding site" evidence="4">
    <location>
        <begin position="96"/>
        <end position="98"/>
    </location>
    <ligand>
        <name>CoA</name>
        <dbReference type="ChEBI" id="CHEBI:57287"/>
    </ligand>
</feature>
<comment type="function">
    <text evidence="4 6">Succinyl-CoA synthetase functions in the citric acid cycle (TCA), coupling the hydrolysis of succinyl-CoA to the synthesis of either ATP or GTP and thus represents the only step of substrate-level phosphorylation in the TCA. The alpha subunit of the enzyme binds the substrates coenzyme A and phosphate, while succinate binding and nucleotide specificity is provided by the beta subunit.</text>
</comment>
<keyword evidence="9" id="KW-1185">Reference proteome</keyword>
<feature type="domain" description="CoA-binding" evidence="7">
    <location>
        <begin position="4"/>
        <end position="100"/>
    </location>
</feature>
<comment type="caution">
    <text evidence="8">The sequence shown here is derived from an EMBL/GenBank/DDBJ whole genome shotgun (WGS) entry which is preliminary data.</text>
</comment>
<dbReference type="EMBL" id="JAVRHP010000029">
    <property type="protein sequence ID" value="MDT0649979.1"/>
    <property type="molecule type" value="Genomic_DNA"/>
</dbReference>
<evidence type="ECO:0000256" key="2">
    <source>
        <dbReference type="ARBA" id="ARBA00022598"/>
    </source>
</evidence>
<dbReference type="Pfam" id="PF02629">
    <property type="entry name" value="CoA_binding"/>
    <property type="match status" value="1"/>
</dbReference>
<evidence type="ECO:0000313" key="8">
    <source>
        <dbReference type="EMBL" id="MDT0649979.1"/>
    </source>
</evidence>
<dbReference type="InterPro" id="IPR005811">
    <property type="entry name" value="SUCC_ACL_C"/>
</dbReference>
<evidence type="ECO:0000259" key="7">
    <source>
        <dbReference type="SMART" id="SM00881"/>
    </source>
</evidence>
<evidence type="ECO:0000313" key="9">
    <source>
        <dbReference type="Proteomes" id="UP001248819"/>
    </source>
</evidence>
<dbReference type="SMART" id="SM00881">
    <property type="entry name" value="CoA_binding"/>
    <property type="match status" value="1"/>
</dbReference>
<feature type="binding site" evidence="4">
    <location>
        <position position="159"/>
    </location>
    <ligand>
        <name>substrate</name>
        <note>ligand shared with subunit beta</note>
    </ligand>
</feature>
<evidence type="ECO:0000256" key="1">
    <source>
        <dbReference type="ARBA" id="ARBA00022532"/>
    </source>
</evidence>
<keyword evidence="3 4" id="KW-0547">Nucleotide-binding</keyword>
<dbReference type="InterPro" id="IPR036291">
    <property type="entry name" value="NAD(P)-bd_dom_sf"/>
</dbReference>
<dbReference type="PANTHER" id="PTHR11117:SF2">
    <property type="entry name" value="SUCCINATE--COA LIGASE [ADP_GDP-FORMING] SUBUNIT ALPHA, MITOCHONDRIAL"/>
    <property type="match status" value="1"/>
</dbReference>
<dbReference type="Pfam" id="PF00549">
    <property type="entry name" value="Ligase_CoA"/>
    <property type="match status" value="1"/>
</dbReference>
<protein>
    <recommendedName>
        <fullName evidence="4">Succinate--CoA ligase [ADP-forming] subunit alpha</fullName>
        <ecNumber evidence="4">6.2.1.5</ecNumber>
    </recommendedName>
    <alternativeName>
        <fullName evidence="4">Succinyl-CoA synthetase subunit alpha</fullName>
        <shortName evidence="4">SCS-alpha</shortName>
    </alternativeName>
</protein>
<evidence type="ECO:0000256" key="3">
    <source>
        <dbReference type="ARBA" id="ARBA00022741"/>
    </source>
</evidence>
<dbReference type="RefSeq" id="WP_311484168.1">
    <property type="nucleotide sequence ID" value="NZ_JAVRHP010000029.1"/>
</dbReference>
<proteinExistence type="inferred from homology"/>
<evidence type="ECO:0000256" key="6">
    <source>
        <dbReference type="RuleBase" id="RU000699"/>
    </source>
</evidence>
<comment type="catalytic activity">
    <reaction evidence="4 6">
        <text>succinate + ATP + CoA = succinyl-CoA + ADP + phosphate</text>
        <dbReference type="Rhea" id="RHEA:17661"/>
        <dbReference type="ChEBI" id="CHEBI:30031"/>
        <dbReference type="ChEBI" id="CHEBI:30616"/>
        <dbReference type="ChEBI" id="CHEBI:43474"/>
        <dbReference type="ChEBI" id="CHEBI:57287"/>
        <dbReference type="ChEBI" id="CHEBI:57292"/>
        <dbReference type="ChEBI" id="CHEBI:456216"/>
        <dbReference type="EC" id="6.2.1.5"/>
    </reaction>
</comment>
<dbReference type="NCBIfam" id="TIGR01019">
    <property type="entry name" value="sucCoAalpha"/>
    <property type="match status" value="1"/>
</dbReference>
<comment type="similarity">
    <text evidence="4 5">Belongs to the succinate/malate CoA ligase alpha subunit family.</text>
</comment>
<name>A0ABU3CUF8_9FLAO</name>
<feature type="binding site" evidence="4">
    <location>
        <position position="43"/>
    </location>
    <ligand>
        <name>CoA</name>
        <dbReference type="ChEBI" id="CHEBI:57287"/>
    </ligand>
</feature>
<dbReference type="NCBIfam" id="NF004230">
    <property type="entry name" value="PRK05678.1"/>
    <property type="match status" value="1"/>
</dbReference>
<dbReference type="PROSITE" id="PS01216">
    <property type="entry name" value="SUCCINYL_COA_LIG_1"/>
    <property type="match status" value="1"/>
</dbReference>
<comment type="subunit">
    <text evidence="4 6">Heterotetramer of two alpha and two beta subunits.</text>
</comment>
<keyword evidence="2 4" id="KW-0436">Ligase</keyword>
<feature type="active site" description="Tele-phosphohistidine intermediate" evidence="4">
    <location>
        <position position="248"/>
    </location>
</feature>
<dbReference type="Proteomes" id="UP001248819">
    <property type="component" value="Unassembled WGS sequence"/>
</dbReference>
<dbReference type="Gene3D" id="3.40.50.720">
    <property type="entry name" value="NAD(P)-binding Rossmann-like Domain"/>
    <property type="match status" value="1"/>
</dbReference>
<dbReference type="HAMAP" id="MF_01988">
    <property type="entry name" value="Succ_CoA_alpha"/>
    <property type="match status" value="1"/>
</dbReference>
<dbReference type="InterPro" id="IPR016102">
    <property type="entry name" value="Succinyl-CoA_synth-like"/>
</dbReference>
<gene>
    <name evidence="4 8" type="primary">sucD</name>
    <name evidence="8" type="ORF">RM529_07475</name>
</gene>
<comment type="catalytic activity">
    <reaction evidence="4">
        <text>GTP + succinate + CoA = succinyl-CoA + GDP + phosphate</text>
        <dbReference type="Rhea" id="RHEA:22120"/>
        <dbReference type="ChEBI" id="CHEBI:30031"/>
        <dbReference type="ChEBI" id="CHEBI:37565"/>
        <dbReference type="ChEBI" id="CHEBI:43474"/>
        <dbReference type="ChEBI" id="CHEBI:57287"/>
        <dbReference type="ChEBI" id="CHEBI:57292"/>
        <dbReference type="ChEBI" id="CHEBI:58189"/>
    </reaction>
</comment>
<organism evidence="8 9">
    <name type="scientific">Autumnicola edwardsiae</name>
    <dbReference type="NCBI Taxonomy" id="3075594"/>
    <lineage>
        <taxon>Bacteria</taxon>
        <taxon>Pseudomonadati</taxon>
        <taxon>Bacteroidota</taxon>
        <taxon>Flavobacteriia</taxon>
        <taxon>Flavobacteriales</taxon>
        <taxon>Flavobacteriaceae</taxon>
        <taxon>Autumnicola</taxon>
    </lineage>
</organism>
<evidence type="ECO:0000256" key="4">
    <source>
        <dbReference type="HAMAP-Rule" id="MF_01988"/>
    </source>
</evidence>
<dbReference type="InterPro" id="IPR003781">
    <property type="entry name" value="CoA-bd"/>
</dbReference>